<dbReference type="RefSeq" id="WP_205894038.1">
    <property type="nucleotide sequence ID" value="NZ_JADEVO010000054.1"/>
</dbReference>
<proteinExistence type="predicted"/>
<comment type="caution">
    <text evidence="1">The sequence shown here is derived from an EMBL/GenBank/DDBJ whole genome shotgun (WGS) entry which is preliminary data.</text>
</comment>
<gene>
    <name evidence="1" type="ORF">IMW75_24780</name>
</gene>
<organism evidence="1 2">
    <name type="scientific">Pseudomonas gregormendelii</name>
    <dbReference type="NCBI Taxonomy" id="1628277"/>
    <lineage>
        <taxon>Bacteria</taxon>
        <taxon>Pseudomonadati</taxon>
        <taxon>Pseudomonadota</taxon>
        <taxon>Gammaproteobacteria</taxon>
        <taxon>Pseudomonadales</taxon>
        <taxon>Pseudomonadaceae</taxon>
        <taxon>Pseudomonas</taxon>
    </lineage>
</organism>
<evidence type="ECO:0000313" key="2">
    <source>
        <dbReference type="Proteomes" id="UP000772591"/>
    </source>
</evidence>
<accession>A0ABS3AMR6</accession>
<dbReference type="Proteomes" id="UP000772591">
    <property type="component" value="Unassembled WGS sequence"/>
</dbReference>
<evidence type="ECO:0000313" key="1">
    <source>
        <dbReference type="EMBL" id="MBN3968473.1"/>
    </source>
</evidence>
<dbReference type="EMBL" id="JADEVO010000054">
    <property type="protein sequence ID" value="MBN3968473.1"/>
    <property type="molecule type" value="Genomic_DNA"/>
</dbReference>
<reference evidence="1 2" key="1">
    <citation type="journal article" date="2021" name="Int. J. Syst. Evol. Microbiol.">
        <title>Pseudomonas piscium sp. nov., Pseudomonas pisciculturae sp. nov., Pseudomonas mucoides sp. nov. and Pseudomonas neuropathica sp. nov. isolated from rainbow trout.</title>
        <authorList>
            <person name="Duman M."/>
            <person name="Mulet M."/>
            <person name="Altun S."/>
            <person name="Saticioglu I.B."/>
            <person name="Gomila M."/>
            <person name="Lalucat J."/>
            <person name="Garcia-Valdes E."/>
        </authorList>
    </citation>
    <scope>NUCLEOTIDE SEQUENCE [LARGE SCALE GENOMIC DNA]</scope>
    <source>
        <strain evidence="1 2">LMG 28632</strain>
    </source>
</reference>
<name>A0ABS3AMR6_9PSED</name>
<sequence length="181" mass="19910">MPIPSAVWNTIKSDMHAVTVLTQSSCDTHALALVFSSIDKMAWLTSANIDHTRNDFIRWVDDYLLPAGSVSLNAIDLYAARCGFLHTGSSESKLFRDGKAKQIFYSVGPRKPQAEVLTEVHSKLPKLGLTPDDVVVVQCIELLEQWVAAMQRFTDAIKADASLEAHTKGRAELQLAVFPVA</sequence>
<protein>
    <submittedName>
        <fullName evidence="1">Uncharacterized protein</fullName>
    </submittedName>
</protein>
<keyword evidence="2" id="KW-1185">Reference proteome</keyword>